<evidence type="ECO:0000256" key="1">
    <source>
        <dbReference type="ARBA" id="ARBA00004319"/>
    </source>
</evidence>
<evidence type="ECO:0000256" key="5">
    <source>
        <dbReference type="ARBA" id="ARBA00022824"/>
    </source>
</evidence>
<feature type="domain" description="EF-hand" evidence="13">
    <location>
        <begin position="251"/>
        <end position="273"/>
    </location>
</feature>
<organism evidence="14 15">
    <name type="scientific">Trichinella pseudospiralis</name>
    <name type="common">Parasitic roundworm</name>
    <dbReference type="NCBI Taxonomy" id="6337"/>
    <lineage>
        <taxon>Eukaryota</taxon>
        <taxon>Metazoa</taxon>
        <taxon>Ecdysozoa</taxon>
        <taxon>Nematoda</taxon>
        <taxon>Enoplea</taxon>
        <taxon>Dorylaimia</taxon>
        <taxon>Trichinellida</taxon>
        <taxon>Trichinellidae</taxon>
        <taxon>Trichinella</taxon>
    </lineage>
</organism>
<dbReference type="PROSITE" id="PS50222">
    <property type="entry name" value="EF_HAND_2"/>
    <property type="match status" value="5"/>
</dbReference>
<dbReference type="EMBL" id="JYDU01000009">
    <property type="protein sequence ID" value="KRY00291.1"/>
    <property type="molecule type" value="Genomic_DNA"/>
</dbReference>
<dbReference type="GO" id="GO:0005788">
    <property type="term" value="C:endoplasmic reticulum lumen"/>
    <property type="evidence" value="ECO:0007669"/>
    <property type="project" value="UniProtKB-SubCell"/>
</dbReference>
<evidence type="ECO:0000256" key="2">
    <source>
        <dbReference type="ARBA" id="ARBA00022723"/>
    </source>
</evidence>
<dbReference type="Pfam" id="PF13833">
    <property type="entry name" value="EF-hand_8"/>
    <property type="match status" value="1"/>
</dbReference>
<keyword evidence="4" id="KW-0677">Repeat</keyword>
<keyword evidence="6" id="KW-0106">Calcium</keyword>
<evidence type="ECO:0000256" key="4">
    <source>
        <dbReference type="ARBA" id="ARBA00022737"/>
    </source>
</evidence>
<keyword evidence="12" id="KW-0472">Membrane</keyword>
<proteinExistence type="predicted"/>
<keyword evidence="2" id="KW-0479">Metal-binding</keyword>
<dbReference type="Pfam" id="PF13202">
    <property type="entry name" value="EF-hand_5"/>
    <property type="match status" value="1"/>
</dbReference>
<dbReference type="PANTHER" id="PTHR10827:SF52">
    <property type="entry name" value="IP16409P"/>
    <property type="match status" value="1"/>
</dbReference>
<dbReference type="AlphaFoldDB" id="A0A0V0YJY6"/>
<dbReference type="Gene3D" id="1.10.238.10">
    <property type="entry name" value="EF-hand"/>
    <property type="match status" value="3"/>
</dbReference>
<evidence type="ECO:0000313" key="14">
    <source>
        <dbReference type="EMBL" id="KRY00291.1"/>
    </source>
</evidence>
<comment type="caution">
    <text evidence="14">The sequence shown here is derived from an EMBL/GenBank/DDBJ whole genome shotgun (WGS) entry which is preliminary data.</text>
</comment>
<gene>
    <name evidence="14" type="primary">Calu</name>
    <name evidence="14" type="ORF">T4E_5828</name>
</gene>
<dbReference type="SMART" id="SM00054">
    <property type="entry name" value="EFh"/>
    <property type="match status" value="5"/>
</dbReference>
<dbReference type="PANTHER" id="PTHR10827">
    <property type="entry name" value="RETICULOCALBIN"/>
    <property type="match status" value="1"/>
</dbReference>
<feature type="domain" description="EF-hand" evidence="13">
    <location>
        <begin position="157"/>
        <end position="192"/>
    </location>
</feature>
<protein>
    <recommendedName>
        <fullName evidence="11">Reticulocalbin-3</fullName>
    </recommendedName>
</protein>
<dbReference type="SUPFAM" id="SSF47473">
    <property type="entry name" value="EF-hand"/>
    <property type="match status" value="2"/>
</dbReference>
<evidence type="ECO:0000256" key="8">
    <source>
        <dbReference type="ARBA" id="ARBA00023186"/>
    </source>
</evidence>
<dbReference type="STRING" id="6337.A0A0V0YJY6"/>
<dbReference type="FunFam" id="1.10.238.10:FF:000104">
    <property type="entry name" value="calumenin isoform X1"/>
    <property type="match status" value="1"/>
</dbReference>
<dbReference type="Pfam" id="PF13499">
    <property type="entry name" value="EF-hand_7"/>
    <property type="match status" value="1"/>
</dbReference>
<evidence type="ECO:0000259" key="13">
    <source>
        <dbReference type="PROSITE" id="PS50222"/>
    </source>
</evidence>
<evidence type="ECO:0000256" key="6">
    <source>
        <dbReference type="ARBA" id="ARBA00022837"/>
    </source>
</evidence>
<dbReference type="InterPro" id="IPR002048">
    <property type="entry name" value="EF_hand_dom"/>
</dbReference>
<feature type="domain" description="EF-hand" evidence="13">
    <location>
        <begin position="194"/>
        <end position="229"/>
    </location>
</feature>
<feature type="domain" description="EF-hand" evidence="13">
    <location>
        <begin position="274"/>
        <end position="309"/>
    </location>
</feature>
<feature type="domain" description="EF-hand" evidence="13">
    <location>
        <begin position="74"/>
        <end position="109"/>
    </location>
</feature>
<evidence type="ECO:0000256" key="10">
    <source>
        <dbReference type="ARBA" id="ARBA00063143"/>
    </source>
</evidence>
<evidence type="ECO:0000256" key="12">
    <source>
        <dbReference type="SAM" id="Phobius"/>
    </source>
</evidence>
<accession>A0A0V0YJY6</accession>
<dbReference type="FunFam" id="1.10.238.10:FF:000090">
    <property type="entry name" value="calumenin isoform X2"/>
    <property type="match status" value="1"/>
</dbReference>
<evidence type="ECO:0000256" key="7">
    <source>
        <dbReference type="ARBA" id="ARBA00023180"/>
    </source>
</evidence>
<evidence type="ECO:0000256" key="9">
    <source>
        <dbReference type="ARBA" id="ARBA00056975"/>
    </source>
</evidence>
<keyword evidence="12" id="KW-0812">Transmembrane</keyword>
<comment type="subcellular location">
    <subcellularLocation>
        <location evidence="1">Endoplasmic reticulum lumen</location>
    </subcellularLocation>
</comment>
<evidence type="ECO:0000313" key="15">
    <source>
        <dbReference type="Proteomes" id="UP000054815"/>
    </source>
</evidence>
<dbReference type="GO" id="GO:0015031">
    <property type="term" value="P:protein transport"/>
    <property type="evidence" value="ECO:0007669"/>
    <property type="project" value="UniProtKB-ARBA"/>
</dbReference>
<comment type="function">
    <text evidence="9">Probable molecular chaperone assisting protein biosynthesis and transport in the endoplasmic reticulum. Required for the proper biosynthesis and transport of pulmonary surfactant-associated protein A/SP-A, pulmonary surfactant-associated protein D/SP-D and the lipid transporter ABCA3. By regulating both the proper expression and the degradation through the endoplasmic reticulum-associated protein degradation pathway of these proteins plays a crucial role in pulmonary surfactant homeostasis. Has an anti-fibrotic activity by negatively regulating the secretion of type I and type III collagens. This calcium-binding protein also transiently associates with immature PCSK6 and regulates its secretion.</text>
</comment>
<evidence type="ECO:0000256" key="11">
    <source>
        <dbReference type="ARBA" id="ARBA00072696"/>
    </source>
</evidence>
<dbReference type="CDD" id="cd16226">
    <property type="entry name" value="EFh_CREC_Calumenin_like"/>
    <property type="match status" value="1"/>
</dbReference>
<keyword evidence="3" id="KW-0732">Signal</keyword>
<dbReference type="PROSITE" id="PS00018">
    <property type="entry name" value="EF_HAND_1"/>
    <property type="match status" value="4"/>
</dbReference>
<dbReference type="InterPro" id="IPR011992">
    <property type="entry name" value="EF-hand-dom_pair"/>
</dbReference>
<keyword evidence="5" id="KW-0256">Endoplasmic reticulum</keyword>
<name>A0A0V0YJY6_TRIPS</name>
<dbReference type="InterPro" id="IPR018247">
    <property type="entry name" value="EF_Hand_1_Ca_BS"/>
</dbReference>
<keyword evidence="7" id="KW-0325">Glycoprotein</keyword>
<dbReference type="Proteomes" id="UP000054815">
    <property type="component" value="Unassembled WGS sequence"/>
</dbReference>
<sequence>MHCHTMSLWVGMSSLIVDIHRSSMKLNTAVNIFLPVGACLVMLVSLIAGKHEHEEQPFVGEQMAEELSSLKPEEIKAKLEILIKVIDVDKDGFTDASELQAHIKRMQKRYIDNDINNSWNNFDKPMTEDGKLSFKDYTESLYGQPSSQDELSDEYKELLDRDKHRWNKADLDEDGKLSKEEYGCFLHPESCPLMADVIVEETMKDIDKNGDGFVDLDEYITDMYRAEDYPEQKEEPEWVKSERQMFKEHRDKDKDGKMDREELKEWLMPTNFDHAEAESRHLIHIADDDSDGKLSVKEILDHYETFVGSQVTDYGEQLQKHDPAEL</sequence>
<dbReference type="GO" id="GO:0005509">
    <property type="term" value="F:calcium ion binding"/>
    <property type="evidence" value="ECO:0007669"/>
    <property type="project" value="InterPro"/>
</dbReference>
<keyword evidence="8" id="KW-0143">Chaperone</keyword>
<keyword evidence="12" id="KW-1133">Transmembrane helix</keyword>
<comment type="subunit">
    <text evidence="10">Interacts with PCSK6 (immature form including the propeptide); probably involved in the maturation and the secretion of PCSK6.</text>
</comment>
<reference evidence="14 15" key="1">
    <citation type="submission" date="2015-01" db="EMBL/GenBank/DDBJ databases">
        <title>Evolution of Trichinella species and genotypes.</title>
        <authorList>
            <person name="Korhonen P.K."/>
            <person name="Edoardo P."/>
            <person name="Giuseppe L.R."/>
            <person name="Gasser R.B."/>
        </authorList>
    </citation>
    <scope>NUCLEOTIDE SEQUENCE [LARGE SCALE GENOMIC DNA]</scope>
    <source>
        <strain evidence="14">ISS141</strain>
    </source>
</reference>
<feature type="transmembrane region" description="Helical" evidence="12">
    <location>
        <begin position="29"/>
        <end position="48"/>
    </location>
</feature>
<evidence type="ECO:0000256" key="3">
    <source>
        <dbReference type="ARBA" id="ARBA00022729"/>
    </source>
</evidence>